<organism evidence="1 2">
    <name type="scientific">Vibrio cholerae</name>
    <dbReference type="NCBI Taxonomy" id="666"/>
    <lineage>
        <taxon>Bacteria</taxon>
        <taxon>Pseudomonadati</taxon>
        <taxon>Pseudomonadota</taxon>
        <taxon>Gammaproteobacteria</taxon>
        <taxon>Vibrionales</taxon>
        <taxon>Vibrionaceae</taxon>
        <taxon>Vibrio</taxon>
    </lineage>
</organism>
<dbReference type="AlphaFoldDB" id="A0A655WD92"/>
<reference evidence="1 2" key="1">
    <citation type="submission" date="2015-07" db="EMBL/GenBank/DDBJ databases">
        <authorList>
            <consortium name="Pathogen Informatics"/>
        </authorList>
    </citation>
    <scope>NUCLEOTIDE SEQUENCE [LARGE SCALE GENOMIC DNA]</scope>
    <source>
        <strain evidence="1 2">A316</strain>
    </source>
</reference>
<evidence type="ECO:0000313" key="1">
    <source>
        <dbReference type="EMBL" id="CSC29906.1"/>
    </source>
</evidence>
<accession>A0A655WD92</accession>
<dbReference type="Proteomes" id="UP000041770">
    <property type="component" value="Unassembled WGS sequence"/>
</dbReference>
<name>A0A655WD92_VIBCL</name>
<protein>
    <submittedName>
        <fullName evidence="1">Uncharacterized protein</fullName>
    </submittedName>
</protein>
<dbReference type="EMBL" id="CWQY01000005">
    <property type="protein sequence ID" value="CSC29906.1"/>
    <property type="molecule type" value="Genomic_DNA"/>
</dbReference>
<gene>
    <name evidence="1" type="ORF">ERS013200_01071</name>
</gene>
<evidence type="ECO:0000313" key="2">
    <source>
        <dbReference type="Proteomes" id="UP000041770"/>
    </source>
</evidence>
<proteinExistence type="predicted"/>
<sequence length="112" mass="13136">MKAQLGYLLEFAHQMQTITVAHDGRHDHQIIRTRNAHQLIAQCIPRRFLAQQTRNINRAQLVRITSEPFKAGDRNIHREHRRVSKLRALSEVITQHRRLKIAIAVNRNNHDA</sequence>